<reference evidence="12" key="1">
    <citation type="submission" date="2025-08" db="UniProtKB">
        <authorList>
            <consortium name="RefSeq"/>
        </authorList>
    </citation>
    <scope>IDENTIFICATION</scope>
    <source>
        <tissue evidence="12">Entire body</tissue>
    </source>
</reference>
<feature type="repeat" description="WD" evidence="8">
    <location>
        <begin position="307"/>
        <end position="348"/>
    </location>
</feature>
<evidence type="ECO:0000256" key="1">
    <source>
        <dbReference type="ARBA" id="ARBA00004123"/>
    </source>
</evidence>
<dbReference type="InParanoid" id="A0A1W4X7X9"/>
<name>A0A1W4X7X9_AGRPL</name>
<evidence type="ECO:0000256" key="4">
    <source>
        <dbReference type="ARBA" id="ARBA00022574"/>
    </source>
</evidence>
<feature type="coiled-coil region" evidence="9">
    <location>
        <begin position="55"/>
        <end position="89"/>
    </location>
</feature>
<dbReference type="PROSITE" id="PS50294">
    <property type="entry name" value="WD_REPEATS_REGION"/>
    <property type="match status" value="3"/>
</dbReference>
<dbReference type="InterPro" id="IPR036322">
    <property type="entry name" value="WD40_repeat_dom_sf"/>
</dbReference>
<comment type="subcellular location">
    <subcellularLocation>
        <location evidence="2">Cytoplasm</location>
    </subcellularLocation>
    <subcellularLocation>
        <location evidence="1">Nucleus</location>
    </subcellularLocation>
</comment>
<dbReference type="SUPFAM" id="SSF50978">
    <property type="entry name" value="WD40 repeat-like"/>
    <property type="match status" value="1"/>
</dbReference>
<evidence type="ECO:0000256" key="8">
    <source>
        <dbReference type="PROSITE-ProRule" id="PRU00221"/>
    </source>
</evidence>
<protein>
    <recommendedName>
        <fullName evidence="7">WD repeat-containing protein 37</fullName>
    </recommendedName>
</protein>
<feature type="compositionally biased region" description="Polar residues" evidence="10">
    <location>
        <begin position="1"/>
        <end position="10"/>
    </location>
</feature>
<dbReference type="OrthoDB" id="9984207at2759"/>
<feature type="repeat" description="WD" evidence="8">
    <location>
        <begin position="148"/>
        <end position="190"/>
    </location>
</feature>
<dbReference type="AlphaFoldDB" id="A0A1W4X7X9"/>
<dbReference type="FunCoup" id="A0A1W4X7X9">
    <property type="interactions" value="1758"/>
</dbReference>
<dbReference type="SMART" id="SM00320">
    <property type="entry name" value="WD40"/>
    <property type="match status" value="7"/>
</dbReference>
<dbReference type="RefSeq" id="XP_018328942.1">
    <property type="nucleotide sequence ID" value="XM_018473440.1"/>
</dbReference>
<dbReference type="CDD" id="cd00200">
    <property type="entry name" value="WD40"/>
    <property type="match status" value="1"/>
</dbReference>
<dbReference type="InterPro" id="IPR019775">
    <property type="entry name" value="WD40_repeat_CS"/>
</dbReference>
<keyword evidence="4 8" id="KW-0853">WD repeat</keyword>
<evidence type="ECO:0000256" key="6">
    <source>
        <dbReference type="ARBA" id="ARBA00023242"/>
    </source>
</evidence>
<dbReference type="PROSITE" id="PS50082">
    <property type="entry name" value="WD_REPEATS_2"/>
    <property type="match status" value="4"/>
</dbReference>
<dbReference type="PROSITE" id="PS00678">
    <property type="entry name" value="WD_REPEATS_1"/>
    <property type="match status" value="1"/>
</dbReference>
<dbReference type="KEGG" id="apln:108739516"/>
<feature type="repeat" description="WD" evidence="8">
    <location>
        <begin position="191"/>
        <end position="223"/>
    </location>
</feature>
<keyword evidence="5" id="KW-0677">Repeat</keyword>
<keyword evidence="9" id="KW-0175">Coiled coil</keyword>
<dbReference type="PANTHER" id="PTHR19855">
    <property type="entry name" value="WD40 REPEAT PROTEIN 12, 37"/>
    <property type="match status" value="1"/>
</dbReference>
<feature type="repeat" description="WD" evidence="8">
    <location>
        <begin position="350"/>
        <end position="390"/>
    </location>
</feature>
<evidence type="ECO:0000313" key="12">
    <source>
        <dbReference type="RefSeq" id="XP_018328942.1"/>
    </source>
</evidence>
<sequence length="487" mass="54167">MSVSQITSSGKVLKSKRNSMTRPQSTVDDIYSNLRGDFENENITPAFKIRLHSLFRQIEKEFELLYQENQTLQEKIDILNEKIESQTFDKQNYDSVDFDNNVSKALAKKVSSSSSQKLKTAYKLKAQTSKIVSSFKAPHLTCNVVKEYAGHKDGVWEVSVSRTGQPIIGTASADHSACIWSIDNARCLLQYNGHNGSVNSVRFHPQKDLVLTASGDSTAHIWQAVVSWDLPKGHSSEEELEGSEECDESKSDTKIATLRTPVCELVGHSGPISSADWLAGADYVITASWDRTGMLHDIESHTTITTLTGHDLEITHAATHPSQKLAVTSSRDTTFRLWDFRETVQSVSVFQGHSESVTSAVFAKEDKVVSGSDDRTVKVWDLRNMRSPLATIRTDSAINRLSVSSTGVIAIPHDNRQVRLFDLTGQRLARLPRSSRQAGHGHNRMVACTAWADEPSNNINLFTCGFDRKVLGWSVQSVKDKEKEKDI</sequence>
<feature type="region of interest" description="Disordered" evidence="10">
    <location>
        <begin position="1"/>
        <end position="24"/>
    </location>
</feature>
<keyword evidence="6" id="KW-0539">Nucleus</keyword>
<dbReference type="Pfam" id="PF00400">
    <property type="entry name" value="WD40"/>
    <property type="match status" value="5"/>
</dbReference>
<evidence type="ECO:0000256" key="5">
    <source>
        <dbReference type="ARBA" id="ARBA00022737"/>
    </source>
</evidence>
<dbReference type="GO" id="GO:0005634">
    <property type="term" value="C:nucleus"/>
    <property type="evidence" value="ECO:0007669"/>
    <property type="project" value="UniProtKB-SubCell"/>
</dbReference>
<evidence type="ECO:0000256" key="7">
    <source>
        <dbReference type="ARBA" id="ARBA00040954"/>
    </source>
</evidence>
<dbReference type="Proteomes" id="UP000192223">
    <property type="component" value="Unplaced"/>
</dbReference>
<dbReference type="PANTHER" id="PTHR19855:SF12">
    <property type="entry name" value="WD REPEAT-CONTAINING PROTEIN 37"/>
    <property type="match status" value="1"/>
</dbReference>
<dbReference type="InterPro" id="IPR020472">
    <property type="entry name" value="WD40_PAC1"/>
</dbReference>
<keyword evidence="3" id="KW-0963">Cytoplasm</keyword>
<evidence type="ECO:0000313" key="11">
    <source>
        <dbReference type="Proteomes" id="UP000192223"/>
    </source>
</evidence>
<evidence type="ECO:0000256" key="10">
    <source>
        <dbReference type="SAM" id="MobiDB-lite"/>
    </source>
</evidence>
<dbReference type="GO" id="GO:0005737">
    <property type="term" value="C:cytoplasm"/>
    <property type="evidence" value="ECO:0007669"/>
    <property type="project" value="UniProtKB-SubCell"/>
</dbReference>
<keyword evidence="11" id="KW-1185">Reference proteome</keyword>
<dbReference type="PRINTS" id="PR00320">
    <property type="entry name" value="GPROTEINBRPT"/>
</dbReference>
<organism evidence="11 12">
    <name type="scientific">Agrilus planipennis</name>
    <name type="common">Emerald ash borer</name>
    <name type="synonym">Agrilus marcopoli</name>
    <dbReference type="NCBI Taxonomy" id="224129"/>
    <lineage>
        <taxon>Eukaryota</taxon>
        <taxon>Metazoa</taxon>
        <taxon>Ecdysozoa</taxon>
        <taxon>Arthropoda</taxon>
        <taxon>Hexapoda</taxon>
        <taxon>Insecta</taxon>
        <taxon>Pterygota</taxon>
        <taxon>Neoptera</taxon>
        <taxon>Endopterygota</taxon>
        <taxon>Coleoptera</taxon>
        <taxon>Polyphaga</taxon>
        <taxon>Elateriformia</taxon>
        <taxon>Buprestoidea</taxon>
        <taxon>Buprestidae</taxon>
        <taxon>Agrilinae</taxon>
        <taxon>Agrilus</taxon>
    </lineage>
</organism>
<proteinExistence type="predicted"/>
<dbReference type="STRING" id="224129.A0A1W4X7X9"/>
<dbReference type="InterPro" id="IPR015943">
    <property type="entry name" value="WD40/YVTN_repeat-like_dom_sf"/>
</dbReference>
<evidence type="ECO:0000256" key="3">
    <source>
        <dbReference type="ARBA" id="ARBA00022490"/>
    </source>
</evidence>
<gene>
    <name evidence="12" type="primary">LOC108739516</name>
</gene>
<evidence type="ECO:0000256" key="2">
    <source>
        <dbReference type="ARBA" id="ARBA00004496"/>
    </source>
</evidence>
<evidence type="ECO:0000256" key="9">
    <source>
        <dbReference type="SAM" id="Coils"/>
    </source>
</evidence>
<dbReference type="FunFam" id="2.130.10.10:FF:001150">
    <property type="entry name" value="WD repeat-containing protein 37"/>
    <property type="match status" value="1"/>
</dbReference>
<dbReference type="InterPro" id="IPR001680">
    <property type="entry name" value="WD40_rpt"/>
</dbReference>
<accession>A0A1W4X7X9</accession>
<dbReference type="GeneID" id="108739516"/>
<dbReference type="Gene3D" id="2.130.10.10">
    <property type="entry name" value="YVTN repeat-like/Quinoprotein amine dehydrogenase"/>
    <property type="match status" value="3"/>
</dbReference>